<evidence type="ECO:0000313" key="1">
    <source>
        <dbReference type="EMBL" id="RXS93434.1"/>
    </source>
</evidence>
<evidence type="ECO:0000313" key="2">
    <source>
        <dbReference type="Proteomes" id="UP000290253"/>
    </source>
</evidence>
<accession>A0A4Q1S8X0</accession>
<proteinExistence type="predicted"/>
<protein>
    <submittedName>
        <fullName evidence="1">Uncharacterized protein</fullName>
    </submittedName>
</protein>
<sequence>MEAFWKKWADGNRRREKRTEIRTTRIEQTVEREVLSVVSVQHFQEDSPPADITAHPLFRSLSKTVHALRKKDEVQP</sequence>
<dbReference type="AlphaFoldDB" id="A0A4Q1S8X0"/>
<dbReference type="RefSeq" id="WP_129209977.1">
    <property type="nucleotide sequence ID" value="NZ_BMGU01000002.1"/>
</dbReference>
<organism evidence="1 2">
    <name type="scientific">Silvibacterium dinghuense</name>
    <dbReference type="NCBI Taxonomy" id="1560006"/>
    <lineage>
        <taxon>Bacteria</taxon>
        <taxon>Pseudomonadati</taxon>
        <taxon>Acidobacteriota</taxon>
        <taxon>Terriglobia</taxon>
        <taxon>Terriglobales</taxon>
        <taxon>Acidobacteriaceae</taxon>
        <taxon>Silvibacterium</taxon>
    </lineage>
</organism>
<gene>
    <name evidence="1" type="ORF">ESZ00_19010</name>
</gene>
<keyword evidence="2" id="KW-1185">Reference proteome</keyword>
<name>A0A4Q1S8X0_9BACT</name>
<dbReference type="Proteomes" id="UP000290253">
    <property type="component" value="Unassembled WGS sequence"/>
</dbReference>
<dbReference type="EMBL" id="SDMK01000005">
    <property type="protein sequence ID" value="RXS93434.1"/>
    <property type="molecule type" value="Genomic_DNA"/>
</dbReference>
<reference evidence="1 2" key="1">
    <citation type="journal article" date="2016" name="Int. J. Syst. Evol. Microbiol.">
        <title>Acidipila dinghuensis sp. nov., an acidobacterium isolated from forest soil.</title>
        <authorList>
            <person name="Jiang Y.W."/>
            <person name="Wang J."/>
            <person name="Chen M.H."/>
            <person name="Lv Y.Y."/>
            <person name="Qiu L.H."/>
        </authorList>
    </citation>
    <scope>NUCLEOTIDE SEQUENCE [LARGE SCALE GENOMIC DNA]</scope>
    <source>
        <strain evidence="1 2">DHOF10</strain>
    </source>
</reference>
<comment type="caution">
    <text evidence="1">The sequence shown here is derived from an EMBL/GenBank/DDBJ whole genome shotgun (WGS) entry which is preliminary data.</text>
</comment>